<evidence type="ECO:0000313" key="3">
    <source>
        <dbReference type="EMBL" id="QTH72662.1"/>
    </source>
</evidence>
<dbReference type="InterPro" id="IPR025263">
    <property type="entry name" value="YhdP_central"/>
</dbReference>
<name>A0A975DJ31_9GAMM</name>
<dbReference type="KEGG" id="pxi:J5O05_07720"/>
<evidence type="ECO:0000313" key="4">
    <source>
        <dbReference type="Proteomes" id="UP000664904"/>
    </source>
</evidence>
<feature type="region of interest" description="Disordered" evidence="1">
    <location>
        <begin position="1241"/>
        <end position="1284"/>
    </location>
</feature>
<feature type="compositionally biased region" description="Polar residues" evidence="1">
    <location>
        <begin position="1267"/>
        <end position="1284"/>
    </location>
</feature>
<protein>
    <submittedName>
        <fullName evidence="3">TIGR02099 family protein</fullName>
    </submittedName>
</protein>
<feature type="compositionally biased region" description="Low complexity" evidence="1">
    <location>
        <begin position="1250"/>
        <end position="1259"/>
    </location>
</feature>
<gene>
    <name evidence="3" type="ORF">J5O05_07720</name>
</gene>
<feature type="domain" description="YhdP central" evidence="2">
    <location>
        <begin position="6"/>
        <end position="1237"/>
    </location>
</feature>
<evidence type="ECO:0000259" key="2">
    <source>
        <dbReference type="Pfam" id="PF13116"/>
    </source>
</evidence>
<dbReference type="EMBL" id="CP072133">
    <property type="protein sequence ID" value="QTH72662.1"/>
    <property type="molecule type" value="Genomic_DNA"/>
</dbReference>
<keyword evidence="4" id="KW-1185">Reference proteome</keyword>
<accession>A0A975DJ31</accession>
<dbReference type="Proteomes" id="UP000664904">
    <property type="component" value="Chromosome"/>
</dbReference>
<dbReference type="PANTHER" id="PTHR38690:SF1">
    <property type="entry name" value="PROTEASE"/>
    <property type="match status" value="1"/>
</dbReference>
<dbReference type="RefSeq" id="WP_208844286.1">
    <property type="nucleotide sequence ID" value="NZ_CP072133.1"/>
</dbReference>
<reference evidence="3" key="1">
    <citation type="submission" date="2021-03" db="EMBL/GenBank/DDBJ databases">
        <title>Complete Genome of Pseudoalteromonas xiamenensis STKMTI.2, a new potential marine bacterium producing anti-Vibrio compounds.</title>
        <authorList>
            <person name="Handayani D.P."/>
            <person name="Isnansetyo A."/>
            <person name="Istiqomah I."/>
            <person name="Jumina J."/>
        </authorList>
    </citation>
    <scope>NUCLEOTIDE SEQUENCE</scope>
    <source>
        <strain evidence="3">STKMTI.2</strain>
    </source>
</reference>
<proteinExistence type="predicted"/>
<dbReference type="NCBIfam" id="TIGR02099">
    <property type="entry name" value="YhdP family protein"/>
    <property type="match status" value="1"/>
</dbReference>
<dbReference type="InterPro" id="IPR011836">
    <property type="entry name" value="YhdP"/>
</dbReference>
<dbReference type="Pfam" id="PF13116">
    <property type="entry name" value="YhdP"/>
    <property type="match status" value="1"/>
</dbReference>
<sequence>MKFRTISFYLLRKVWQLFAVTLVLLAVVVSALKYSLPYANDYKQDIETLLFDEFGVDIAIGSISASWQGNGPALVLEGLSFADNQTSPIALDIENTSLHINLVESVKTWQLKSNYFVLSGLSANIDASRFNSGNGEFEQQSLLESLFLGETGHFEVKDSQLQIKLPDGKKRTLLVDSLLWQNQPEQHRGYGKIAIPGISEGEFTANLALHGRTFGDVAGDIYFSAQGVDAATWLGPWLDKNKQQVSTDLNATAWLSVNSGRFSTALMQWQPSYIHWQQDNIAQELSLDAGEAQVFFDQNQGWDVAASAWHFSHGGRDYPAIEWQASQKQGKLDIWLKSLSLSLVSELLDFSNQESIKNTLAFQPQGMVSAAKIEWQDKTNWQAYGSVEELGWQNRDGVPGAQALSAEIFAVPERIRLAVNGENNHLLTGNVFSKAMAYEQLHAVIEARQSSEGWSLQSDDIWFANNELNLAAEWRMDLFGEQLFSLYAELTGGDGKNASQYFPIPVMDANLIAYLKGAIKSGQHQRSQILLNGNLSDFPFSDNSGQFEVKSELNQVEFAFAPDWPAITNAQVELDFTDEKMTILAKDGQLLNQTIHQPVTVYINDLMHADHLYVDIKTTTESSTLPRFFSQTPLAKHLDPVFEVIKPQGNVSGDVLLTVDLRSSHVNAVGNVDFLSNTLEITQPGMSLTNVSGRLDFSDENLSISELSGLWRTMPIVVSLDAQTKQQDYVVAIQSGLSANHEELDQVTSGLTQKFVTGETEIKTDITLNFSPTGFHYTAKATSDLKGMAISLPEPYTKRSDQTQALSVSIQGDDISNLITAQLNNQLYFNGILDNATGKISNANIVVGNKNQGLSDEGLVVSVNQPSLQLEPWFPFLKRLIDVSSKPSEQGILPSLTRVNGDFNQLDIGPLPFSEAQFVLKPDPDGYGATITAKELRAKATLPPSGSSRPIGVLIDYLRLLPKENTTEQQDTVENLEWLTHIPAVEAQCLDCKIKGYQLDKVSLSLFGDGKNLMIPELVVDKKEHVLRGEAKWSQGVSEFKGKLESKDVGSLFDEFDITTTVKDSTADVNFALNWQGAPYHVDLNSLGGEVKWRLGEGHLTEVSDGGARVFSLLSLDSLVRKLKLDFRDVFSKGFFYNQITGSMQIKSGIAYTQDTKMDGVPADLTIKGYANLATREIEYDLSVAPQVTSSLPVIVAWMVNPVSGLAALALDKVVHSARVISEIKFKVSGTMDEPHVTEIDRKSREVELPQAAQSQPPEEQNDPAIEQQQDAMDMSEQTQGISL</sequence>
<evidence type="ECO:0000256" key="1">
    <source>
        <dbReference type="SAM" id="MobiDB-lite"/>
    </source>
</evidence>
<dbReference type="PANTHER" id="PTHR38690">
    <property type="entry name" value="PROTEASE-RELATED"/>
    <property type="match status" value="1"/>
</dbReference>
<organism evidence="3 4">
    <name type="scientific">Pseudoalteromonas xiamenensis</name>
    <dbReference type="NCBI Taxonomy" id="882626"/>
    <lineage>
        <taxon>Bacteria</taxon>
        <taxon>Pseudomonadati</taxon>
        <taxon>Pseudomonadota</taxon>
        <taxon>Gammaproteobacteria</taxon>
        <taxon>Alteromonadales</taxon>
        <taxon>Pseudoalteromonadaceae</taxon>
        <taxon>Pseudoalteromonas</taxon>
    </lineage>
</organism>